<comment type="similarity">
    <text evidence="1">Belongs to the CdaR family.</text>
</comment>
<dbReference type="AlphaFoldDB" id="A0A9D1JGB3"/>
<feature type="domain" description="PucR C-terminal helix-turn-helix" evidence="2">
    <location>
        <begin position="442"/>
        <end position="499"/>
    </location>
</feature>
<dbReference type="Proteomes" id="UP000886841">
    <property type="component" value="Unassembled WGS sequence"/>
</dbReference>
<gene>
    <name evidence="4" type="ORF">IAB98_10350</name>
</gene>
<dbReference type="InterPro" id="IPR051448">
    <property type="entry name" value="CdaR-like_regulators"/>
</dbReference>
<dbReference type="InterPro" id="IPR042070">
    <property type="entry name" value="PucR_C-HTH_sf"/>
</dbReference>
<reference evidence="4" key="2">
    <citation type="journal article" date="2021" name="PeerJ">
        <title>Extensive microbial diversity within the chicken gut microbiome revealed by metagenomics and culture.</title>
        <authorList>
            <person name="Gilroy R."/>
            <person name="Ravi A."/>
            <person name="Getino M."/>
            <person name="Pursley I."/>
            <person name="Horton D.L."/>
            <person name="Alikhan N.F."/>
            <person name="Baker D."/>
            <person name="Gharbi K."/>
            <person name="Hall N."/>
            <person name="Watson M."/>
            <person name="Adriaenssens E.M."/>
            <person name="Foster-Nyarko E."/>
            <person name="Jarju S."/>
            <person name="Secka A."/>
            <person name="Antonio M."/>
            <person name="Oren A."/>
            <person name="Chaudhuri R.R."/>
            <person name="La Ragione R."/>
            <person name="Hildebrand F."/>
            <person name="Pallen M.J."/>
        </authorList>
    </citation>
    <scope>NUCLEOTIDE SEQUENCE</scope>
    <source>
        <strain evidence="4">ChiSxjej1B13-7041</strain>
    </source>
</reference>
<dbReference type="Gene3D" id="1.10.10.2840">
    <property type="entry name" value="PucR C-terminal helix-turn-helix domain"/>
    <property type="match status" value="1"/>
</dbReference>
<evidence type="ECO:0000256" key="1">
    <source>
        <dbReference type="ARBA" id="ARBA00006754"/>
    </source>
</evidence>
<comment type="caution">
    <text evidence="4">The sequence shown here is derived from an EMBL/GenBank/DDBJ whole genome shotgun (WGS) entry which is preliminary data.</text>
</comment>
<evidence type="ECO:0000313" key="4">
    <source>
        <dbReference type="EMBL" id="HIR93804.1"/>
    </source>
</evidence>
<evidence type="ECO:0000313" key="5">
    <source>
        <dbReference type="Proteomes" id="UP000886841"/>
    </source>
</evidence>
<accession>A0A9D1JGB3</accession>
<name>A0A9D1JGB3_9FIRM</name>
<dbReference type="Pfam" id="PF17853">
    <property type="entry name" value="GGDEF_2"/>
    <property type="match status" value="1"/>
</dbReference>
<feature type="domain" description="CdaR GGDEF-like" evidence="3">
    <location>
        <begin position="292"/>
        <end position="387"/>
    </location>
</feature>
<dbReference type="EMBL" id="DVHU01000092">
    <property type="protein sequence ID" value="HIR93804.1"/>
    <property type="molecule type" value="Genomic_DNA"/>
</dbReference>
<organism evidence="4 5">
    <name type="scientific">Candidatus Egerieimonas intestinavium</name>
    <dbReference type="NCBI Taxonomy" id="2840777"/>
    <lineage>
        <taxon>Bacteria</taxon>
        <taxon>Bacillati</taxon>
        <taxon>Bacillota</taxon>
        <taxon>Clostridia</taxon>
        <taxon>Lachnospirales</taxon>
        <taxon>Lachnospiraceae</taxon>
        <taxon>Lachnospiraceae incertae sedis</taxon>
        <taxon>Candidatus Egerieimonas</taxon>
    </lineage>
</organism>
<sequence length="518" mass="58550">MKLNLQILYDNLSKSLSVSLSGIVKQELFLERPRFLTASSKSLQSGCCYVVRAEKLPQRLPANPGAALVCIGNSPYLPYYREHCGVIRIREELDCYSVFNILTEIYDKFDSWDEGLNEILNSAGSLQEMIDCSSSIFENPLFVLDNSFHYLAHWGYLESDMACWEPPLGAAGEQKDLSLMNFGKFLELHELSTQTREPMLLKLLDSTTLNVNLFENGEYCGCLSIDYRRSPHLASHDPLASHLARKLELALERYAPALDSGKNAIRQALMDLLEGMQVDWSRRRLLDTSFPSGEHVCIQIRFPHQSSQLPVPYLCKMLEKDFAGSIVFAFGGHIVGFLEAPSAAGEHLQKTLTPLAGSLDFAVGISSSFSDIYKARLYYLQTCAALENGRLFSPGARYYAFQDYALAELIQNAVGSLPTEMYYPEGLLRLFRHDQSSPVSYIETLRTYLDKNMSISRTAESLYINRSTLLERLTRIKRDLDIDLGDADQRLKLQLLLKASWLNQQLQKRAEAADREPL</sequence>
<dbReference type="Pfam" id="PF13556">
    <property type="entry name" value="HTH_30"/>
    <property type="match status" value="1"/>
</dbReference>
<protein>
    <submittedName>
        <fullName evidence="4">Helix-turn-helix domain-containing protein</fullName>
    </submittedName>
</protein>
<dbReference type="InterPro" id="IPR041522">
    <property type="entry name" value="CdaR_GGDEF"/>
</dbReference>
<dbReference type="PANTHER" id="PTHR33744">
    <property type="entry name" value="CARBOHYDRATE DIACID REGULATOR"/>
    <property type="match status" value="1"/>
</dbReference>
<dbReference type="InterPro" id="IPR025736">
    <property type="entry name" value="PucR_C-HTH_dom"/>
</dbReference>
<evidence type="ECO:0000259" key="3">
    <source>
        <dbReference type="Pfam" id="PF17853"/>
    </source>
</evidence>
<proteinExistence type="inferred from homology"/>
<reference evidence="4" key="1">
    <citation type="submission" date="2020-10" db="EMBL/GenBank/DDBJ databases">
        <authorList>
            <person name="Gilroy R."/>
        </authorList>
    </citation>
    <scope>NUCLEOTIDE SEQUENCE</scope>
    <source>
        <strain evidence="4">ChiSxjej1B13-7041</strain>
    </source>
</reference>
<evidence type="ECO:0000259" key="2">
    <source>
        <dbReference type="Pfam" id="PF13556"/>
    </source>
</evidence>